<dbReference type="EMBL" id="CP026115">
    <property type="protein sequence ID" value="QHG66785.1"/>
    <property type="molecule type" value="Genomic_DNA"/>
</dbReference>
<keyword evidence="1" id="KW-0812">Transmembrane</keyword>
<reference evidence="2 3" key="1">
    <citation type="submission" date="2020-02" db="EMBL/GenBank/DDBJ databases">
        <title>Pseudomonas Putida W5 Complete Genome Assembly.</title>
        <authorList>
            <person name="Yuan Z.-C."/>
            <person name="Shaw G.A."/>
            <person name="Cusano A.D."/>
            <person name="Caddey B.J."/>
            <person name="Weselowski B.J."/>
        </authorList>
    </citation>
    <scope>NUCLEOTIDE SEQUENCE [LARGE SCALE GENOMIC DNA]</scope>
    <source>
        <strain evidence="2 3">W5</strain>
    </source>
</reference>
<feature type="transmembrane region" description="Helical" evidence="1">
    <location>
        <begin position="6"/>
        <end position="30"/>
    </location>
</feature>
<keyword evidence="1" id="KW-0472">Membrane</keyword>
<evidence type="ECO:0000256" key="1">
    <source>
        <dbReference type="SAM" id="Phobius"/>
    </source>
</evidence>
<name>A0A6I6Y549_PSEPU</name>
<proteinExistence type="predicted"/>
<evidence type="ECO:0000313" key="3">
    <source>
        <dbReference type="Proteomes" id="UP000464480"/>
    </source>
</evidence>
<gene>
    <name evidence="2" type="ORF">C2H86_21230</name>
</gene>
<accession>A0A6I6Y549</accession>
<dbReference type="RefSeq" id="WP_159411921.1">
    <property type="nucleotide sequence ID" value="NZ_CP026115.2"/>
</dbReference>
<dbReference type="AlphaFoldDB" id="A0A6I6Y549"/>
<keyword evidence="1" id="KW-1133">Transmembrane helix</keyword>
<sequence length="110" mass="12617">MSTIELPVWQLISIGVGLVGAMMALLKLLLAAIERRLDQRFAHMDGRFEELAKDSDRLRQVELGLEKLRGEMPLHYVRREDWVRNQTVIEAKLDAVALKLENVQLRGARP</sequence>
<protein>
    <submittedName>
        <fullName evidence="2">Uncharacterized protein</fullName>
    </submittedName>
</protein>
<dbReference type="Proteomes" id="UP000464480">
    <property type="component" value="Chromosome"/>
</dbReference>
<evidence type="ECO:0000313" key="2">
    <source>
        <dbReference type="EMBL" id="QHG66785.1"/>
    </source>
</evidence>
<organism evidence="2 3">
    <name type="scientific">Pseudomonas putida</name>
    <name type="common">Arthrobacter siderocapsulatus</name>
    <dbReference type="NCBI Taxonomy" id="303"/>
    <lineage>
        <taxon>Bacteria</taxon>
        <taxon>Pseudomonadati</taxon>
        <taxon>Pseudomonadota</taxon>
        <taxon>Gammaproteobacteria</taxon>
        <taxon>Pseudomonadales</taxon>
        <taxon>Pseudomonadaceae</taxon>
        <taxon>Pseudomonas</taxon>
    </lineage>
</organism>